<keyword evidence="4" id="KW-1185">Reference proteome</keyword>
<dbReference type="InterPro" id="IPR010982">
    <property type="entry name" value="Lambda_DNA-bd_dom_sf"/>
</dbReference>
<gene>
    <name evidence="3" type="ORF">ACFSKO_03575</name>
</gene>
<proteinExistence type="predicted"/>
<dbReference type="CDD" id="cd00093">
    <property type="entry name" value="HTH_XRE"/>
    <property type="match status" value="1"/>
</dbReference>
<sequence>MVKQMNDLPEINTEETLAHKLRTARDNTSLSRAKVQAETGISAKSLEKYEDGSSEPPLSRLKTLCALYDLPLHELLGEEKTAGNQDLVNIPGTSEVLSEESPEEVTEDMLSVVREMLKQLDDNHSTNFKAVTRQSLAQTSDLQKIMKHLEVDELLQLATERGLFVDECPDRDTLFGVFEASIDEGQSLCCDIGERLIDTAVLGVDLHAIDRDALASFIDDLSEDFEIESEVFFGWGKHNDFVPNIRGPLRQLAFTGKPIDFKDQERFPARQ</sequence>
<dbReference type="SMART" id="SM00530">
    <property type="entry name" value="HTH_XRE"/>
    <property type="match status" value="1"/>
</dbReference>
<evidence type="ECO:0000313" key="4">
    <source>
        <dbReference type="Proteomes" id="UP001597294"/>
    </source>
</evidence>
<dbReference type="SUPFAM" id="SSF47413">
    <property type="entry name" value="lambda repressor-like DNA-binding domains"/>
    <property type="match status" value="1"/>
</dbReference>
<feature type="domain" description="HTH cro/C1-type" evidence="2">
    <location>
        <begin position="21"/>
        <end position="75"/>
    </location>
</feature>
<dbReference type="Gene3D" id="1.10.260.40">
    <property type="entry name" value="lambda repressor-like DNA-binding domains"/>
    <property type="match status" value="1"/>
</dbReference>
<dbReference type="RefSeq" id="WP_380248486.1">
    <property type="nucleotide sequence ID" value="NZ_JBHUII010000001.1"/>
</dbReference>
<accession>A0ABW5BEZ5</accession>
<evidence type="ECO:0000313" key="3">
    <source>
        <dbReference type="EMBL" id="MFD2204672.1"/>
    </source>
</evidence>
<dbReference type="EMBL" id="JBHUII010000001">
    <property type="protein sequence ID" value="MFD2204672.1"/>
    <property type="molecule type" value="Genomic_DNA"/>
</dbReference>
<feature type="region of interest" description="Disordered" evidence="1">
    <location>
        <begin position="1"/>
        <end position="33"/>
    </location>
</feature>
<evidence type="ECO:0000256" key="1">
    <source>
        <dbReference type="SAM" id="MobiDB-lite"/>
    </source>
</evidence>
<name>A0ABW5BEZ5_9PROT</name>
<dbReference type="PROSITE" id="PS50943">
    <property type="entry name" value="HTH_CROC1"/>
    <property type="match status" value="1"/>
</dbReference>
<organism evidence="3 4">
    <name type="scientific">Kiloniella antarctica</name>
    <dbReference type="NCBI Taxonomy" id="1550907"/>
    <lineage>
        <taxon>Bacteria</taxon>
        <taxon>Pseudomonadati</taxon>
        <taxon>Pseudomonadota</taxon>
        <taxon>Alphaproteobacteria</taxon>
        <taxon>Rhodospirillales</taxon>
        <taxon>Kiloniellaceae</taxon>
        <taxon>Kiloniella</taxon>
    </lineage>
</organism>
<evidence type="ECO:0000259" key="2">
    <source>
        <dbReference type="PROSITE" id="PS50943"/>
    </source>
</evidence>
<dbReference type="Pfam" id="PF13560">
    <property type="entry name" value="HTH_31"/>
    <property type="match status" value="1"/>
</dbReference>
<dbReference type="Proteomes" id="UP001597294">
    <property type="component" value="Unassembled WGS sequence"/>
</dbReference>
<dbReference type="InterPro" id="IPR001387">
    <property type="entry name" value="Cro/C1-type_HTH"/>
</dbReference>
<reference evidence="4" key="1">
    <citation type="journal article" date="2019" name="Int. J. Syst. Evol. Microbiol.">
        <title>The Global Catalogue of Microorganisms (GCM) 10K type strain sequencing project: providing services to taxonomists for standard genome sequencing and annotation.</title>
        <authorList>
            <consortium name="The Broad Institute Genomics Platform"/>
            <consortium name="The Broad Institute Genome Sequencing Center for Infectious Disease"/>
            <person name="Wu L."/>
            <person name="Ma J."/>
        </authorList>
    </citation>
    <scope>NUCLEOTIDE SEQUENCE [LARGE SCALE GENOMIC DNA]</scope>
    <source>
        <strain evidence="4">CGMCC 4.7192</strain>
    </source>
</reference>
<protein>
    <submittedName>
        <fullName evidence="3">Helix-turn-helix domain-containing protein</fullName>
    </submittedName>
</protein>
<comment type="caution">
    <text evidence="3">The sequence shown here is derived from an EMBL/GenBank/DDBJ whole genome shotgun (WGS) entry which is preliminary data.</text>
</comment>